<reference evidence="8 15" key="2">
    <citation type="submission" date="2016-04" db="EMBL/GenBank/DDBJ databases">
        <authorList>
            <person name="Bigi M."/>
            <person name="Bigi F."/>
            <person name="Soria M.A."/>
        </authorList>
    </citation>
    <scope>NUCLEOTIDE SEQUENCE [LARGE SCALE GENOMIC DNA]</scope>
    <source>
        <strain evidence="8 15">6548</strain>
    </source>
</reference>
<dbReference type="EMBL" id="QTBD01000220">
    <property type="protein sequence ID" value="REQ48236.1"/>
    <property type="molecule type" value="Genomic_DNA"/>
</dbReference>
<evidence type="ECO:0000313" key="8">
    <source>
        <dbReference type="EMBL" id="OMH59231.1"/>
    </source>
</evidence>
<evidence type="ECO:0000313" key="6">
    <source>
        <dbReference type="EMBL" id="COW35886.1"/>
    </source>
</evidence>
<sequence>MRNVRLFRALLGVDKRTVIEDIEFEEDDAGDGARVIARVRPRSAVLRRCGRCGRKASWYDRGAGLRQWRSLDWGTVEVFLEAEAPRVNCPTHGPTVVAVPWARHHAGHTYAFDDTVAWLAVACSKTAVCELMRIAWRTVGAIVARVWADTEKRIDRFANLRRIGIDEISYKRHHRYLTVVVDHDSGRLVWAAPGHDKATLGLFFDALGAERAAQITHVSADAADWIADVVTERCPDAIQCADPFHVVAWATEALDVERRRAWNDARAIARTEPKWGRGRPGKNAAPRPGRERARRLKGARYALWKNPEDLTERQSAKLAWIAKTDPRLYRAYLLKESLRHVFSVKGEEGKQALDRWISWAQRCRIPVFVELAARIKRHRVAIDAALDHGLSQGLIESTNTKIRLLTRIAFGFRSPQALIALAMLTLAGHRPTRPGRHNHPQISQ</sequence>
<evidence type="ECO:0000313" key="13">
    <source>
        <dbReference type="Proteomes" id="UP000045842"/>
    </source>
</evidence>
<evidence type="ECO:0000313" key="15">
    <source>
        <dbReference type="Proteomes" id="UP000189452"/>
    </source>
</evidence>
<dbReference type="Pfam" id="PF01610">
    <property type="entry name" value="DDE_Tnp_ISL3"/>
    <property type="match status" value="1"/>
</dbReference>
<organism evidence="8 15">
    <name type="scientific">Mycobacterium tuberculosis</name>
    <dbReference type="NCBI Taxonomy" id="1773"/>
    <lineage>
        <taxon>Bacteria</taxon>
        <taxon>Bacillati</taxon>
        <taxon>Actinomycetota</taxon>
        <taxon>Actinomycetes</taxon>
        <taxon>Mycobacteriales</taxon>
        <taxon>Mycobacteriaceae</taxon>
        <taxon>Mycobacterium</taxon>
        <taxon>Mycobacterium tuberculosis complex</taxon>
    </lineage>
</organism>
<dbReference type="Proteomes" id="UP000671119">
    <property type="component" value="Unassembled WGS sequence"/>
</dbReference>
<accession>A0A045KCN0</accession>
<reference evidence="13 14" key="1">
    <citation type="submission" date="2015-03" db="EMBL/GenBank/DDBJ databases">
        <authorList>
            <consortium name="Pathogen Informatics"/>
        </authorList>
    </citation>
    <scope>NUCLEOTIDE SEQUENCE [LARGE SCALE GENOMIC DNA]</scope>
    <source>
        <strain evidence="5 13">G09801536</strain>
        <strain evidence="6 14">P00601463</strain>
    </source>
</reference>
<dbReference type="NCBIfam" id="NF033550">
    <property type="entry name" value="transpos_ISL3"/>
    <property type="match status" value="1"/>
</dbReference>
<evidence type="ECO:0000259" key="2">
    <source>
        <dbReference type="Pfam" id="PF01610"/>
    </source>
</evidence>
<feature type="region of interest" description="Disordered" evidence="1">
    <location>
        <begin position="273"/>
        <end position="292"/>
    </location>
</feature>
<feature type="domain" description="Transposase IS204/IS1001/IS1096/IS1165 zinc-finger" evidence="4">
    <location>
        <begin position="47"/>
        <end position="92"/>
    </location>
</feature>
<dbReference type="Proteomes" id="UP000189452">
    <property type="component" value="Chromosome"/>
</dbReference>
<evidence type="ECO:0000313" key="17">
    <source>
        <dbReference type="Proteomes" id="UP000671119"/>
    </source>
</evidence>
<dbReference type="EMBL" id="QTBD01000183">
    <property type="protein sequence ID" value="REQ49697.1"/>
    <property type="molecule type" value="Genomic_DNA"/>
</dbReference>
<evidence type="ECO:0000259" key="3">
    <source>
        <dbReference type="Pfam" id="PF13542"/>
    </source>
</evidence>
<feature type="domain" description="Transposase IS204/IS1001/IS1096/IS1165 DDE" evidence="2">
    <location>
        <begin position="163"/>
        <end position="420"/>
    </location>
</feature>
<dbReference type="EMBL" id="CHKL01000253">
    <property type="protein sequence ID" value="COW35886.1"/>
    <property type="molecule type" value="Genomic_DNA"/>
</dbReference>
<dbReference type="InterPro" id="IPR029261">
    <property type="entry name" value="Transposase_Znf"/>
</dbReference>
<dbReference type="EMBL" id="JAGIZI010000065">
    <property type="protein sequence ID" value="MBP0685401.1"/>
    <property type="molecule type" value="Genomic_DNA"/>
</dbReference>
<dbReference type="EMBL" id="CSAD01000301">
    <property type="protein sequence ID" value="COV68555.1"/>
    <property type="molecule type" value="Genomic_DNA"/>
</dbReference>
<dbReference type="Proteomes" id="UP000045842">
    <property type="component" value="Unassembled WGS sequence"/>
</dbReference>
<reference evidence="9 16" key="3">
    <citation type="journal article" date="2017" name="N. Engl. J. Med.">
        <title>Transmission of Extensively Drug-Resistant Tuberculosis in South Africa.</title>
        <authorList>
            <person name="Shah N.S."/>
            <person name="Auld S.C."/>
            <person name="Brust J.C."/>
            <person name="Mathema B."/>
            <person name="Ismail N."/>
            <person name="Moodley P."/>
            <person name="Mlisana K."/>
            <person name="Allana S."/>
            <person name="Campbell A."/>
            <person name="Mthiyane T."/>
            <person name="Morris N."/>
            <person name="Mpangase P."/>
            <person name="van der Meulen H."/>
            <person name="Omar S.V."/>
            <person name="Brown T.S."/>
            <person name="Narechania A."/>
            <person name="Shaskina E."/>
            <person name="Kapwata T."/>
            <person name="Kreiswirth B."/>
            <person name="Gandhi N.R."/>
        </authorList>
    </citation>
    <scope>NUCLEOTIDE SEQUENCE [LARGE SCALE GENOMIC DNA]</scope>
    <source>
        <strain evidence="9 16">32301_S10</strain>
    </source>
</reference>
<evidence type="ECO:0000313" key="12">
    <source>
        <dbReference type="EMBL" id="REQ51089.1"/>
    </source>
</evidence>
<dbReference type="InterPro" id="IPR032877">
    <property type="entry name" value="Transposase_HTH"/>
</dbReference>
<evidence type="ECO:0000313" key="14">
    <source>
        <dbReference type="Proteomes" id="UP000048600"/>
    </source>
</evidence>
<evidence type="ECO:0000313" key="11">
    <source>
        <dbReference type="EMBL" id="REQ49697.1"/>
    </source>
</evidence>
<dbReference type="RefSeq" id="WP_003900311.1">
    <property type="nucleotide sequence ID" value="NZ_AP017901.1"/>
</dbReference>
<feature type="domain" description="Transposase IS204/IS1001/IS1096/IS1165 helix-turn-helix" evidence="3">
    <location>
        <begin position="97"/>
        <end position="147"/>
    </location>
</feature>
<evidence type="ECO:0000313" key="16">
    <source>
        <dbReference type="Proteomes" id="UP000256381"/>
    </source>
</evidence>
<dbReference type="Pfam" id="PF13542">
    <property type="entry name" value="HTH_Tnp_ISL3"/>
    <property type="match status" value="1"/>
</dbReference>
<dbReference type="InterPro" id="IPR002560">
    <property type="entry name" value="Transposase_DDE"/>
</dbReference>
<evidence type="ECO:0000256" key="1">
    <source>
        <dbReference type="SAM" id="MobiDB-lite"/>
    </source>
</evidence>
<dbReference type="OMA" id="FEMECTW"/>
<evidence type="ECO:0000259" key="4">
    <source>
        <dbReference type="Pfam" id="PF14690"/>
    </source>
</evidence>
<dbReference type="Proteomes" id="UP000256381">
    <property type="component" value="Unassembled WGS sequence"/>
</dbReference>
<dbReference type="InterPro" id="IPR047951">
    <property type="entry name" value="Transpos_ISL3"/>
</dbReference>
<proteinExistence type="predicted"/>
<dbReference type="Pfam" id="PF14690">
    <property type="entry name" value="Zn_ribbon_ISL3"/>
    <property type="match status" value="1"/>
</dbReference>
<dbReference type="EMBL" id="LWDQ01000001">
    <property type="protein sequence ID" value="OMH59231.1"/>
    <property type="molecule type" value="Genomic_DNA"/>
</dbReference>
<protein>
    <submittedName>
        <fullName evidence="8 9">Transposase</fullName>
    </submittedName>
    <submittedName>
        <fullName evidence="7">ISL3-like element IS1557 family transposase</fullName>
    </submittedName>
</protein>
<reference evidence="7 17" key="6">
    <citation type="submission" date="2021-03" db="EMBL/GenBank/DDBJ databases">
        <title>Whole Genome Sequencing of Mycobacterium tuberculosis clinical isolates from Arunachal Pradesh, India.</title>
        <authorList>
            <person name="Singh S."/>
            <person name="Mudliar S.R."/>
            <person name="Kulsum U."/>
            <person name="Rufai S.B."/>
            <person name="Singh P.K."/>
            <person name="Umpo M."/>
            <person name="Nyori M."/>
        </authorList>
    </citation>
    <scope>NUCLEOTIDE SEQUENCE [LARGE SCALE GENOMIC DNA]</scope>
    <source>
        <strain evidence="7 17">OMICS/BPL/0142/20/SP</strain>
    </source>
</reference>
<evidence type="ECO:0000313" key="7">
    <source>
        <dbReference type="EMBL" id="MBP0685401.1"/>
    </source>
</evidence>
<dbReference type="PANTHER" id="PTHR33498:SF1">
    <property type="entry name" value="TRANSPOSASE FOR INSERTION SEQUENCE ELEMENT IS1557"/>
    <property type="match status" value="1"/>
</dbReference>
<reference evidence="8 15" key="4">
    <citation type="submission" date="2017-02" db="EMBL/GenBank/DDBJ databases">
        <title>Protein polymorphisms may explain contrasting epidemiological fitness of two variants of a multidrug-resistant Mycobacterium tuberculosis strain.</title>
        <authorList>
            <person name="Bigi M.M."/>
            <person name="Lopez B."/>
            <person name="Blanco F.C."/>
            <person name="Sasiain M.C."/>
            <person name="De La Barrera S."/>
            <person name="Ritacco V."/>
            <person name="Bigi F."/>
            <person name="Soria M.A."/>
        </authorList>
    </citation>
    <scope>NUCLEOTIDE SEQUENCE [LARGE SCALE GENOMIC DNA]</scope>
    <source>
        <strain evidence="8 15">6548</strain>
    </source>
</reference>
<dbReference type="AlphaFoldDB" id="A0A045KCN0"/>
<evidence type="ECO:0000313" key="9">
    <source>
        <dbReference type="EMBL" id="REQ48236.1"/>
    </source>
</evidence>
<gene>
    <name evidence="8" type="ORF">A4S10_01395</name>
    <name evidence="12" type="ORF">DSJ38_13250</name>
    <name evidence="11" type="ORF">DSJ38_15935</name>
    <name evidence="10" type="ORF">DSJ38_16550</name>
    <name evidence="9" type="ORF">DSJ38_19465</name>
    <name evidence="5" type="ORF">ERS007679_02284</name>
    <name evidence="6" type="ORF">ERS007741_02295</name>
    <name evidence="7" type="ORF">J8J21_20335</name>
</gene>
<dbReference type="Proteomes" id="UP000048600">
    <property type="component" value="Unassembled WGS sequence"/>
</dbReference>
<dbReference type="PANTHER" id="PTHR33498">
    <property type="entry name" value="TRANSPOSASE FOR INSERTION SEQUENCE ELEMENT IS1557"/>
    <property type="match status" value="1"/>
</dbReference>
<evidence type="ECO:0000313" key="5">
    <source>
        <dbReference type="EMBL" id="COV68555.1"/>
    </source>
</evidence>
<dbReference type="EMBL" id="QTBD01000196">
    <property type="protein sequence ID" value="REQ49345.1"/>
    <property type="molecule type" value="Genomic_DNA"/>
</dbReference>
<name>A0A045KCN0_MYCTX</name>
<reference evidence="9" key="5">
    <citation type="submission" date="2018-07" db="EMBL/GenBank/DDBJ databases">
        <authorList>
            <person name="Shah S."/>
            <person name="Brown T."/>
            <person name="Auld S."/>
            <person name="Bratton K."/>
            <person name="Narechania A."/>
            <person name="Mathema B."/>
            <person name="Gandhi N."/>
        </authorList>
    </citation>
    <scope>NUCLEOTIDE SEQUENCE</scope>
    <source>
        <strain evidence="9">32301_S10</strain>
    </source>
</reference>
<dbReference type="EMBL" id="QTBD01000158">
    <property type="protein sequence ID" value="REQ51089.1"/>
    <property type="molecule type" value="Genomic_DNA"/>
</dbReference>
<evidence type="ECO:0000313" key="10">
    <source>
        <dbReference type="EMBL" id="REQ49345.1"/>
    </source>
</evidence>